<name>A0A841H7X9_9BACT</name>
<feature type="transmembrane region" description="Helical" evidence="1">
    <location>
        <begin position="59"/>
        <end position="81"/>
    </location>
</feature>
<evidence type="ECO:0000313" key="2">
    <source>
        <dbReference type="EMBL" id="MBB6074098.1"/>
    </source>
</evidence>
<keyword evidence="1" id="KW-1133">Transmembrane helix</keyword>
<dbReference type="AlphaFoldDB" id="A0A841H7X9"/>
<organism evidence="2 3">
    <name type="scientific">Longimicrobium terrae</name>
    <dbReference type="NCBI Taxonomy" id="1639882"/>
    <lineage>
        <taxon>Bacteria</taxon>
        <taxon>Pseudomonadati</taxon>
        <taxon>Gemmatimonadota</taxon>
        <taxon>Longimicrobiia</taxon>
        <taxon>Longimicrobiales</taxon>
        <taxon>Longimicrobiaceae</taxon>
        <taxon>Longimicrobium</taxon>
    </lineage>
</organism>
<feature type="transmembrane region" description="Helical" evidence="1">
    <location>
        <begin position="87"/>
        <end position="109"/>
    </location>
</feature>
<gene>
    <name evidence="2" type="ORF">HNQ61_005779</name>
</gene>
<keyword evidence="1" id="KW-0812">Transmembrane</keyword>
<comment type="caution">
    <text evidence="2">The sequence shown here is derived from an EMBL/GenBank/DDBJ whole genome shotgun (WGS) entry which is preliminary data.</text>
</comment>
<evidence type="ECO:0000256" key="1">
    <source>
        <dbReference type="SAM" id="Phobius"/>
    </source>
</evidence>
<keyword evidence="1" id="KW-0472">Membrane</keyword>
<evidence type="ECO:0000313" key="3">
    <source>
        <dbReference type="Proteomes" id="UP000582837"/>
    </source>
</evidence>
<proteinExistence type="predicted"/>
<dbReference type="RefSeq" id="WP_221305286.1">
    <property type="nucleotide sequence ID" value="NZ_JACHIA010000043.1"/>
</dbReference>
<sequence>MKTLPARAAGNGAPLPLHALTYPEHGPMGWLIIALFCAVGTASALSAPAAAITYHYSEWIAFAIFGIGYGVLAFWIAYEFYRFACWAWWFVFFWLVPPLFPVLFLPWIIRESVAESIVIICIAAAAAGPAH</sequence>
<reference evidence="2 3" key="1">
    <citation type="submission" date="2020-08" db="EMBL/GenBank/DDBJ databases">
        <title>Genomic Encyclopedia of Type Strains, Phase IV (KMG-IV): sequencing the most valuable type-strain genomes for metagenomic binning, comparative biology and taxonomic classification.</title>
        <authorList>
            <person name="Goeker M."/>
        </authorList>
    </citation>
    <scope>NUCLEOTIDE SEQUENCE [LARGE SCALE GENOMIC DNA]</scope>
    <source>
        <strain evidence="2 3">DSM 29007</strain>
    </source>
</reference>
<keyword evidence="3" id="KW-1185">Reference proteome</keyword>
<feature type="transmembrane region" description="Helical" evidence="1">
    <location>
        <begin position="30"/>
        <end position="52"/>
    </location>
</feature>
<dbReference type="EMBL" id="JACHIA010000043">
    <property type="protein sequence ID" value="MBB6074098.1"/>
    <property type="molecule type" value="Genomic_DNA"/>
</dbReference>
<protein>
    <submittedName>
        <fullName evidence="2">Uncharacterized protein</fullName>
    </submittedName>
</protein>
<accession>A0A841H7X9</accession>
<dbReference type="Proteomes" id="UP000582837">
    <property type="component" value="Unassembled WGS sequence"/>
</dbReference>